<gene>
    <name evidence="2" type="ORF">SAMN04488085_104119</name>
</gene>
<dbReference type="OrthoDB" id="5192539at2"/>
<dbReference type="EMBL" id="FOSW01000004">
    <property type="protein sequence ID" value="SFK87081.1"/>
    <property type="molecule type" value="Genomic_DNA"/>
</dbReference>
<keyword evidence="1" id="KW-0472">Membrane</keyword>
<keyword evidence="1" id="KW-1133">Transmembrane helix</keyword>
<dbReference type="STRING" id="504800.SAMN04488085_104119"/>
<accession>A0A1I4D4Z5</accession>
<dbReference type="AlphaFoldDB" id="A0A1I4D4Z5"/>
<evidence type="ECO:0000313" key="3">
    <source>
        <dbReference type="Proteomes" id="UP000199152"/>
    </source>
</evidence>
<reference evidence="2 3" key="1">
    <citation type="submission" date="2016-10" db="EMBL/GenBank/DDBJ databases">
        <authorList>
            <person name="de Groot N.N."/>
        </authorList>
    </citation>
    <scope>NUCLEOTIDE SEQUENCE [LARGE SCALE GENOMIC DNA]</scope>
    <source>
        <strain evidence="2 3">DSM 45317</strain>
    </source>
</reference>
<sequence>MARAAATRAFALLASVVRLVASLIAAVIVLHAVFWFFEANPDNALVSFAAEVRETFGWFTVDLFRPEDAKLGETINAALAALVYVVVGNLLSKLIVRLAPGPKARV</sequence>
<protein>
    <recommendedName>
        <fullName evidence="4">YGGT family protein</fullName>
    </recommendedName>
</protein>
<dbReference type="RefSeq" id="WP_091323004.1">
    <property type="nucleotide sequence ID" value="NZ_FOSW01000004.1"/>
</dbReference>
<evidence type="ECO:0008006" key="4">
    <source>
        <dbReference type="Google" id="ProtNLM"/>
    </source>
</evidence>
<keyword evidence="3" id="KW-1185">Reference proteome</keyword>
<evidence type="ECO:0000313" key="2">
    <source>
        <dbReference type="EMBL" id="SFK87081.1"/>
    </source>
</evidence>
<evidence type="ECO:0000256" key="1">
    <source>
        <dbReference type="SAM" id="Phobius"/>
    </source>
</evidence>
<dbReference type="InParanoid" id="A0A1I4D4Z5"/>
<feature type="transmembrane region" description="Helical" evidence="1">
    <location>
        <begin position="75"/>
        <end position="96"/>
    </location>
</feature>
<feature type="transmembrane region" description="Helical" evidence="1">
    <location>
        <begin position="12"/>
        <end position="37"/>
    </location>
</feature>
<dbReference type="Proteomes" id="UP000199152">
    <property type="component" value="Unassembled WGS sequence"/>
</dbReference>
<name>A0A1I4D4Z5_9ACTN</name>
<proteinExistence type="predicted"/>
<keyword evidence="1" id="KW-0812">Transmembrane</keyword>
<organism evidence="2 3">
    <name type="scientific">Geodermatophilus ruber</name>
    <dbReference type="NCBI Taxonomy" id="504800"/>
    <lineage>
        <taxon>Bacteria</taxon>
        <taxon>Bacillati</taxon>
        <taxon>Actinomycetota</taxon>
        <taxon>Actinomycetes</taxon>
        <taxon>Geodermatophilales</taxon>
        <taxon>Geodermatophilaceae</taxon>
        <taxon>Geodermatophilus</taxon>
    </lineage>
</organism>